<keyword evidence="3" id="KW-1185">Reference proteome</keyword>
<comment type="caution">
    <text evidence="2">The sequence shown here is derived from an EMBL/GenBank/DDBJ whole genome shotgun (WGS) entry which is preliminary data.</text>
</comment>
<evidence type="ECO:0000313" key="2">
    <source>
        <dbReference type="EMBL" id="MCC2614695.1"/>
    </source>
</evidence>
<gene>
    <name evidence="2" type="ORF">LJ739_00385</name>
</gene>
<keyword evidence="1" id="KW-0472">Membrane</keyword>
<dbReference type="RefSeq" id="WP_229156616.1">
    <property type="nucleotide sequence ID" value="NZ_JAJEWP010000001.1"/>
</dbReference>
<evidence type="ECO:0000313" key="3">
    <source>
        <dbReference type="Proteomes" id="UP001520878"/>
    </source>
</evidence>
<dbReference type="EMBL" id="JAJEWP010000001">
    <property type="protein sequence ID" value="MCC2614695.1"/>
    <property type="molecule type" value="Genomic_DNA"/>
</dbReference>
<dbReference type="Pfam" id="PF07254">
    <property type="entry name" value="Cpta_toxin"/>
    <property type="match status" value="1"/>
</dbReference>
<dbReference type="InterPro" id="IPR009883">
    <property type="entry name" value="YgfX"/>
</dbReference>
<evidence type="ECO:0000256" key="1">
    <source>
        <dbReference type="SAM" id="Phobius"/>
    </source>
</evidence>
<keyword evidence="1" id="KW-0812">Transmembrane</keyword>
<sequence length="142" mass="16679">MTVSKYILRIEPTSSPYALAGVFSVLATLSPLTWQPGWQHYSAPAMLVIGLISGLWTVFFYSPQRHRRHITLGENGDWLEGVPHQQVWHIGCASLRLKGCVWLHLRRGQQRRWCFIRQTQCSDTDWRRLSRVILHRQWQSRD</sequence>
<proteinExistence type="predicted"/>
<dbReference type="Proteomes" id="UP001520878">
    <property type="component" value="Unassembled WGS sequence"/>
</dbReference>
<reference evidence="2 3" key="1">
    <citation type="submission" date="2021-10" db="EMBL/GenBank/DDBJ databases">
        <title>Draft genome of Aestuariibacter halophilus JC2043.</title>
        <authorList>
            <person name="Emsley S.A."/>
            <person name="Pfannmuller K.M."/>
            <person name="Ushijima B."/>
            <person name="Saw J.H."/>
            <person name="Videau P."/>
        </authorList>
    </citation>
    <scope>NUCLEOTIDE SEQUENCE [LARGE SCALE GENOMIC DNA]</scope>
    <source>
        <strain evidence="2 3">JC2043</strain>
    </source>
</reference>
<feature type="transmembrane region" description="Helical" evidence="1">
    <location>
        <begin position="16"/>
        <end position="34"/>
    </location>
</feature>
<accession>A0ABS8G2D6</accession>
<keyword evidence="1" id="KW-1133">Transmembrane helix</keyword>
<organism evidence="2 3">
    <name type="scientific">Fluctibacter halophilus</name>
    <dbReference type="NCBI Taxonomy" id="226011"/>
    <lineage>
        <taxon>Bacteria</taxon>
        <taxon>Pseudomonadati</taxon>
        <taxon>Pseudomonadota</taxon>
        <taxon>Gammaproteobacteria</taxon>
        <taxon>Alteromonadales</taxon>
        <taxon>Alteromonadaceae</taxon>
        <taxon>Fluctibacter</taxon>
    </lineage>
</organism>
<protein>
    <recommendedName>
        <fullName evidence="4">Toxin CptA</fullName>
    </recommendedName>
</protein>
<evidence type="ECO:0008006" key="4">
    <source>
        <dbReference type="Google" id="ProtNLM"/>
    </source>
</evidence>
<name>A0ABS8G2D6_9ALTE</name>
<feature type="transmembrane region" description="Helical" evidence="1">
    <location>
        <begin position="40"/>
        <end position="61"/>
    </location>
</feature>